<feature type="transmembrane region" description="Helical" evidence="1">
    <location>
        <begin position="16"/>
        <end position="39"/>
    </location>
</feature>
<proteinExistence type="predicted"/>
<dbReference type="InterPro" id="IPR025327">
    <property type="entry name" value="DUF4233"/>
</dbReference>
<evidence type="ECO:0000313" key="3">
    <source>
        <dbReference type="Proteomes" id="UP000005714"/>
    </source>
</evidence>
<organism evidence="2 3">
    <name type="scientific">Brevibacterium mcbrellneri ATCC 49030</name>
    <dbReference type="NCBI Taxonomy" id="585530"/>
    <lineage>
        <taxon>Bacteria</taxon>
        <taxon>Bacillati</taxon>
        <taxon>Actinomycetota</taxon>
        <taxon>Actinomycetes</taxon>
        <taxon>Micrococcales</taxon>
        <taxon>Brevibacteriaceae</taxon>
        <taxon>Brevibacterium</taxon>
    </lineage>
</organism>
<keyword evidence="3" id="KW-1185">Reference proteome</keyword>
<reference evidence="2 3" key="1">
    <citation type="submission" date="2010-04" db="EMBL/GenBank/DDBJ databases">
        <authorList>
            <person name="Qin X."/>
            <person name="Bachman B."/>
            <person name="Battles P."/>
            <person name="Bell A."/>
            <person name="Bess C."/>
            <person name="Bickham C."/>
            <person name="Chaboub L."/>
            <person name="Chen D."/>
            <person name="Coyle M."/>
            <person name="Deiros D.R."/>
            <person name="Dinh H."/>
            <person name="Forbes L."/>
            <person name="Fowler G."/>
            <person name="Francisco L."/>
            <person name="Fu Q."/>
            <person name="Gubbala S."/>
            <person name="Hale W."/>
            <person name="Han Y."/>
            <person name="Hemphill L."/>
            <person name="Highlander S.K."/>
            <person name="Hirani K."/>
            <person name="Hogues M."/>
            <person name="Jackson L."/>
            <person name="Jakkamsetti A."/>
            <person name="Javaid M."/>
            <person name="Jiang H."/>
            <person name="Korchina V."/>
            <person name="Kovar C."/>
            <person name="Lara F."/>
            <person name="Lee S."/>
            <person name="Mata R."/>
            <person name="Mathew T."/>
            <person name="Moen C."/>
            <person name="Morales K."/>
            <person name="Munidasa M."/>
            <person name="Nazareth L."/>
            <person name="Ngo R."/>
            <person name="Nguyen L."/>
            <person name="Okwuonu G."/>
            <person name="Ongeri F."/>
            <person name="Patil S."/>
            <person name="Petrosino J."/>
            <person name="Pham C."/>
            <person name="Pham P."/>
            <person name="Pu L.-L."/>
            <person name="Puazo M."/>
            <person name="Raj R."/>
            <person name="Reid J."/>
            <person name="Rouhana J."/>
            <person name="Saada N."/>
            <person name="Shang Y."/>
            <person name="Simmons D."/>
            <person name="Thornton R."/>
            <person name="Warren J."/>
            <person name="Weissenberger G."/>
            <person name="Zhang J."/>
            <person name="Zhang L."/>
            <person name="Zhou C."/>
            <person name="Zhu D."/>
            <person name="Muzny D."/>
            <person name="Worley K."/>
            <person name="Gibbs R."/>
        </authorList>
    </citation>
    <scope>NUCLEOTIDE SEQUENCE [LARGE SCALE GENOMIC DNA]</scope>
    <source>
        <strain evidence="2 3">ATCC 49030</strain>
    </source>
</reference>
<dbReference type="EMBL" id="ADNU01000019">
    <property type="protein sequence ID" value="EFG48025.1"/>
    <property type="molecule type" value="Genomic_DNA"/>
</dbReference>
<dbReference type="Proteomes" id="UP000005714">
    <property type="component" value="Unassembled WGS sequence"/>
</dbReference>
<gene>
    <name evidence="2" type="ORF">HMPREF0183_0713</name>
</gene>
<dbReference type="Pfam" id="PF14017">
    <property type="entry name" value="DUF4233"/>
    <property type="match status" value="1"/>
</dbReference>
<evidence type="ECO:0000256" key="1">
    <source>
        <dbReference type="SAM" id="Phobius"/>
    </source>
</evidence>
<dbReference type="eggNOG" id="ENOG5033BE5">
    <property type="taxonomic scope" value="Bacteria"/>
</dbReference>
<dbReference type="STRING" id="585530.HMPREF0183_0713"/>
<evidence type="ECO:0008006" key="4">
    <source>
        <dbReference type="Google" id="ProtNLM"/>
    </source>
</evidence>
<evidence type="ECO:0000313" key="2">
    <source>
        <dbReference type="EMBL" id="EFG48025.1"/>
    </source>
</evidence>
<sequence length="139" mass="14886">MNVSQPLPTLPLKSKLPVLCGTILISEMLVVYLAFLVGYGLRPVSLTWLIVGASVITVLCIVAAATLPRKALGSGIGVPLGHVAQVCVLLTAFVLPAMLIVGVIFTAMWVVAVYWGRRIDREATEWAKEEIATATKKKS</sequence>
<comment type="caution">
    <text evidence="2">The sequence shown here is derived from an EMBL/GenBank/DDBJ whole genome shotgun (WGS) entry which is preliminary data.</text>
</comment>
<keyword evidence="1" id="KW-0812">Transmembrane</keyword>
<protein>
    <recommendedName>
        <fullName evidence="4">DUF4233 domain-containing protein</fullName>
    </recommendedName>
</protein>
<name>D4YLA3_9MICO</name>
<feature type="transmembrane region" description="Helical" evidence="1">
    <location>
        <begin position="46"/>
        <end position="68"/>
    </location>
</feature>
<dbReference type="OrthoDB" id="3267755at2"/>
<dbReference type="AlphaFoldDB" id="D4YLA3"/>
<keyword evidence="1" id="KW-0472">Membrane</keyword>
<feature type="transmembrane region" description="Helical" evidence="1">
    <location>
        <begin position="88"/>
        <end position="115"/>
    </location>
</feature>
<dbReference type="RefSeq" id="WP_005882814.1">
    <property type="nucleotide sequence ID" value="NZ_ADNU01000019.1"/>
</dbReference>
<accession>D4YLA3</accession>
<keyword evidence="1" id="KW-1133">Transmembrane helix</keyword>